<evidence type="ECO:0000313" key="9">
    <source>
        <dbReference type="Proteomes" id="UP000017127"/>
    </source>
</evidence>
<dbReference type="Pfam" id="PF13193">
    <property type="entry name" value="AMP-binding_C"/>
    <property type="match status" value="2"/>
</dbReference>
<dbReference type="InterPro" id="IPR010060">
    <property type="entry name" value="NRPS_synth"/>
</dbReference>
<dbReference type="InterPro" id="IPR000873">
    <property type="entry name" value="AMP-dep_synth/lig_dom"/>
</dbReference>
<dbReference type="CDD" id="cd19534">
    <property type="entry name" value="E_NRPS"/>
    <property type="match status" value="1"/>
</dbReference>
<dbReference type="SUPFAM" id="SSF56801">
    <property type="entry name" value="Acetyl-CoA synthetase-like"/>
    <property type="match status" value="2"/>
</dbReference>
<organism evidence="8 9">
    <name type="scientific">Lyngbya aestuarii BL J</name>
    <dbReference type="NCBI Taxonomy" id="1348334"/>
    <lineage>
        <taxon>Bacteria</taxon>
        <taxon>Bacillati</taxon>
        <taxon>Cyanobacteriota</taxon>
        <taxon>Cyanophyceae</taxon>
        <taxon>Oscillatoriophycideae</taxon>
        <taxon>Oscillatoriales</taxon>
        <taxon>Microcoleaceae</taxon>
        <taxon>Lyngbya</taxon>
    </lineage>
</organism>
<dbReference type="InterPro" id="IPR025110">
    <property type="entry name" value="AMP-bd_C"/>
</dbReference>
<dbReference type="PANTHER" id="PTHR45527">
    <property type="entry name" value="NONRIBOSOMAL PEPTIDE SYNTHETASE"/>
    <property type="match status" value="1"/>
</dbReference>
<dbReference type="Proteomes" id="UP000017127">
    <property type="component" value="Unassembled WGS sequence"/>
</dbReference>
<evidence type="ECO:0000256" key="1">
    <source>
        <dbReference type="ARBA" id="ARBA00001957"/>
    </source>
</evidence>
<dbReference type="InterPro" id="IPR036736">
    <property type="entry name" value="ACP-like_sf"/>
</dbReference>
<dbReference type="NCBIfam" id="TIGR01720">
    <property type="entry name" value="NRPS-para261"/>
    <property type="match status" value="1"/>
</dbReference>
<dbReference type="PANTHER" id="PTHR45527:SF14">
    <property type="entry name" value="PLIPASTATIN SYNTHASE SUBUNIT B"/>
    <property type="match status" value="1"/>
</dbReference>
<dbReference type="InterPro" id="IPR010071">
    <property type="entry name" value="AA_adenyl_dom"/>
</dbReference>
<comment type="similarity">
    <text evidence="2">Belongs to the ATP-dependent AMP-binding enzyme family.</text>
</comment>
<dbReference type="PROSITE" id="PS00012">
    <property type="entry name" value="PHOSPHOPANTETHEINE"/>
    <property type="match status" value="2"/>
</dbReference>
<dbReference type="OrthoDB" id="9778383at2"/>
<dbReference type="CDD" id="cd12117">
    <property type="entry name" value="A_NRPS_Srf_like"/>
    <property type="match status" value="1"/>
</dbReference>
<dbReference type="FunFam" id="3.30.300.30:FF:000010">
    <property type="entry name" value="Enterobactin synthetase component F"/>
    <property type="match status" value="1"/>
</dbReference>
<dbReference type="GO" id="GO:0005829">
    <property type="term" value="C:cytosol"/>
    <property type="evidence" value="ECO:0007669"/>
    <property type="project" value="TreeGrafter"/>
</dbReference>
<evidence type="ECO:0000256" key="3">
    <source>
        <dbReference type="ARBA" id="ARBA00022450"/>
    </source>
</evidence>
<dbReference type="FunFam" id="3.30.300.30:FF:000015">
    <property type="entry name" value="Nonribosomal peptide synthase SidD"/>
    <property type="match status" value="1"/>
</dbReference>
<dbReference type="InterPro" id="IPR006162">
    <property type="entry name" value="Ppantetheine_attach_site"/>
</dbReference>
<dbReference type="SUPFAM" id="SSF47336">
    <property type="entry name" value="ACP-like"/>
    <property type="match status" value="2"/>
</dbReference>
<evidence type="ECO:0000256" key="5">
    <source>
        <dbReference type="ARBA" id="ARBA00022737"/>
    </source>
</evidence>
<accession>U7QC72</accession>
<evidence type="ECO:0000313" key="8">
    <source>
        <dbReference type="EMBL" id="ERT05444.1"/>
    </source>
</evidence>
<dbReference type="GO" id="GO:0031177">
    <property type="term" value="F:phosphopantetheine binding"/>
    <property type="evidence" value="ECO:0007669"/>
    <property type="project" value="InterPro"/>
</dbReference>
<evidence type="ECO:0000259" key="7">
    <source>
        <dbReference type="PROSITE" id="PS50075"/>
    </source>
</evidence>
<dbReference type="Gene3D" id="3.40.50.980">
    <property type="match status" value="4"/>
</dbReference>
<dbReference type="Pfam" id="PF00550">
    <property type="entry name" value="PP-binding"/>
    <property type="match status" value="2"/>
</dbReference>
<dbReference type="FunFam" id="3.30.559.10:FF:000012">
    <property type="entry name" value="Non-ribosomal peptide synthetase"/>
    <property type="match status" value="1"/>
</dbReference>
<dbReference type="Gene3D" id="2.30.38.10">
    <property type="entry name" value="Luciferase, Domain 3"/>
    <property type="match status" value="2"/>
</dbReference>
<name>U7QC72_9CYAN</name>
<dbReference type="Pfam" id="PF00501">
    <property type="entry name" value="AMP-binding"/>
    <property type="match status" value="2"/>
</dbReference>
<dbReference type="Gene3D" id="3.30.300.30">
    <property type="match status" value="2"/>
</dbReference>
<reference evidence="8 9" key="1">
    <citation type="journal article" date="2013" name="Front. Microbiol.">
        <title>Comparative genomic analyses of the cyanobacterium, Lyngbya aestuarii BL J, a powerful hydrogen producer.</title>
        <authorList>
            <person name="Kothari A."/>
            <person name="Vaughn M."/>
            <person name="Garcia-Pichel F."/>
        </authorList>
    </citation>
    <scope>NUCLEOTIDE SEQUENCE [LARGE SCALE GENOMIC DNA]</scope>
    <source>
        <strain evidence="8 9">BL J</strain>
    </source>
</reference>
<dbReference type="FunFam" id="3.40.50.12780:FF:000012">
    <property type="entry name" value="Non-ribosomal peptide synthetase"/>
    <property type="match status" value="2"/>
</dbReference>
<dbReference type="CDD" id="cd19531">
    <property type="entry name" value="LCL_NRPS-like"/>
    <property type="match status" value="1"/>
</dbReference>
<dbReference type="PROSITE" id="PS50075">
    <property type="entry name" value="CARRIER"/>
    <property type="match status" value="2"/>
</dbReference>
<dbReference type="InterPro" id="IPR045851">
    <property type="entry name" value="AMP-bd_C_sf"/>
</dbReference>
<comment type="cofactor">
    <cofactor evidence="1">
        <name>pantetheine 4'-phosphate</name>
        <dbReference type="ChEBI" id="CHEBI:47942"/>
    </cofactor>
</comment>
<protein>
    <submittedName>
        <fullName evidence="8">D-alanine--poly(Phosphoribitol) ligase, subunit 1</fullName>
        <ecNumber evidence="8">6.1.1.13</ecNumber>
    </submittedName>
</protein>
<dbReference type="InterPro" id="IPR009081">
    <property type="entry name" value="PP-bd_ACP"/>
</dbReference>
<gene>
    <name evidence="8" type="ORF">M595_4606</name>
</gene>
<dbReference type="CDD" id="cd19543">
    <property type="entry name" value="DCL_NRPS"/>
    <property type="match status" value="1"/>
</dbReference>
<keyword evidence="5" id="KW-0677">Repeat</keyword>
<dbReference type="SUPFAM" id="SSF52777">
    <property type="entry name" value="CoA-dependent acyltransferases"/>
    <property type="match status" value="6"/>
</dbReference>
<dbReference type="InterPro" id="IPR020806">
    <property type="entry name" value="PKS_PP-bd"/>
</dbReference>
<dbReference type="EMBL" id="AUZM01000057">
    <property type="protein sequence ID" value="ERT05444.1"/>
    <property type="molecule type" value="Genomic_DNA"/>
</dbReference>
<dbReference type="GO" id="GO:0016874">
    <property type="term" value="F:ligase activity"/>
    <property type="evidence" value="ECO:0007669"/>
    <property type="project" value="UniProtKB-KW"/>
</dbReference>
<dbReference type="GO" id="GO:0043041">
    <property type="term" value="P:amino acid activation for nonribosomal peptide biosynthetic process"/>
    <property type="evidence" value="ECO:0007669"/>
    <property type="project" value="TreeGrafter"/>
</dbReference>
<dbReference type="FunFam" id="1.10.1200.10:FF:000005">
    <property type="entry name" value="Nonribosomal peptide synthetase 1"/>
    <property type="match status" value="2"/>
</dbReference>
<dbReference type="PATRIC" id="fig|1348334.3.peg.4454"/>
<dbReference type="GO" id="GO:0017000">
    <property type="term" value="P:antibiotic biosynthetic process"/>
    <property type="evidence" value="ECO:0007669"/>
    <property type="project" value="UniProtKB-KW"/>
</dbReference>
<dbReference type="EC" id="6.1.1.13" evidence="8"/>
<dbReference type="InterPro" id="IPR001242">
    <property type="entry name" value="Condensation_dom"/>
</dbReference>
<feature type="domain" description="Carrier" evidence="7">
    <location>
        <begin position="2049"/>
        <end position="2123"/>
    </location>
</feature>
<dbReference type="InterPro" id="IPR023213">
    <property type="entry name" value="CAT-like_dom_sf"/>
</dbReference>
<evidence type="ECO:0000256" key="2">
    <source>
        <dbReference type="ARBA" id="ARBA00006432"/>
    </source>
</evidence>
<dbReference type="NCBIfam" id="NF003417">
    <property type="entry name" value="PRK04813.1"/>
    <property type="match status" value="2"/>
</dbReference>
<dbReference type="GO" id="GO:0008610">
    <property type="term" value="P:lipid biosynthetic process"/>
    <property type="evidence" value="ECO:0007669"/>
    <property type="project" value="UniProtKB-ARBA"/>
</dbReference>
<comment type="caution">
    <text evidence="8">The sequence shown here is derived from an EMBL/GenBank/DDBJ whole genome shotgun (WGS) entry which is preliminary data.</text>
</comment>
<dbReference type="RefSeq" id="WP_023068318.1">
    <property type="nucleotide sequence ID" value="NZ_AUZM01000057.1"/>
</dbReference>
<feature type="domain" description="Carrier" evidence="7">
    <location>
        <begin position="981"/>
        <end position="1056"/>
    </location>
</feature>
<dbReference type="GO" id="GO:0044550">
    <property type="term" value="P:secondary metabolite biosynthetic process"/>
    <property type="evidence" value="ECO:0007669"/>
    <property type="project" value="UniProtKB-ARBA"/>
</dbReference>
<dbReference type="FunFam" id="2.30.38.10:FF:000001">
    <property type="entry name" value="Non-ribosomal peptide synthetase PvdI"/>
    <property type="match status" value="2"/>
</dbReference>
<dbReference type="FunFam" id="3.40.50.980:FF:000001">
    <property type="entry name" value="Non-ribosomal peptide synthetase"/>
    <property type="match status" value="2"/>
</dbReference>
<dbReference type="PROSITE" id="PS00455">
    <property type="entry name" value="AMP_BINDING"/>
    <property type="match status" value="2"/>
</dbReference>
<evidence type="ECO:0000256" key="6">
    <source>
        <dbReference type="ARBA" id="ARBA00023194"/>
    </source>
</evidence>
<keyword evidence="9" id="KW-1185">Reference proteome</keyword>
<sequence>MSKQDIVDIYELSPMQQGMLFHTLYNPSSGVYFEQRSCLISGKLNTQAFKQAWQQVITRYPVLRTAFYWEELEKPLQVVYSQVNLPFIEEDWQNLTPNEQENKLQSFFISDREKDFQLDQAPLMRCALFKLQESTYQFVWSHHHLLMDGWCNGLIIKEVLALYEAFKQGQTLSLIPSRPYREYISWLQQQDLSKAEKFWHENLKGFTTPTALTVEYYQNKEDVHAQEYLQFSSVETINIQSFCQQHHLTLNTVIQGAWALLLSRYSGESDVVFGATVSGRPPTLPGVESIVGLFINTLPVRVKVSPKMQLISWLQTLQTQQIEREQYAYSSLIDIQKCSEVPTGTSLFESLLVFENYPISLDTVLNQSNSSLNISQAWGFEKTNYPLALFVLPNSELLLRIDYNKSRFIPEKIKQILKHFKILLLELISNPQARLFELSLLSPTEQHKLLIEWNKTETEISHQAAIHQLFEAQVKQTPDAVAVADEHQQLTYQTLNYKANQLAHYLHKQGVKSEQLIGICLERSCEMLIALLAVMKVGAAYVPLDPAYPKERLIFIIEDAKISLLLTQSNLFNHNGKTDKVIYLDEQWEAIAQQNSENIDSQISPQNLAYVIYTSGSTGQPKGVEICHNSLTNFLIAMRQKPGLLAEDIVFSVTTLSFDIAALELYLPIIVGARLIIISREIAKDGVALHEKLSIFNPTLMQATPATWRMLIAAGWTGSKNLKILCGGEALDHHLAQQLLQNSEQIWNLYGPTETTIWSAIYQLDLSCIYPEKSTYVSIGRPLANTQFYVLDSHLQPVPIGVQGELYIAGLGVARGYLNRPQLTSEKFIPNPFSKNKTQERLYKTGDLVRYLPDGNIEYLGRSDDQVKIRGFRIELGEIEAALHEYPKVKKAVAIVNSDQAGEQRLVVYFIRENITQQSPKQEYINNQALRLFLDEKLPKYMIPSAFVELEAFPLTPNGKIDRRALAAIEYQLTTTNNSIKPQTPVEEILVGIWENILNFQGIGINENFFELGGHSLLATRVVSQIRQIFKIEFPLRYLFDFPTIYELAQEVEILTQNRLKLSISPIQPISRSNNLPLSFAQQRQWFLSQFEPNNPFYNIPVAIRLQGTLNITILEQTFSEVIHRHEVLRTAFHTIDGKPQLSISETCELDLPIIDLSQLSETKKQATTEQFLFAETQQHFDLGSSPLFRIKLLRLKEQEHILLLAFHHIISDGWSMGVLLHELSTLYQAFLNQEPSPLEELPIQYVDFASWQRQWLKGELLENQLSYWRQKLQDAPTLSQLPTDRIRPAIQTVRGASYTFKISQQLLEGLKILSQQSGSTLFITLLTAFYTLIHRYTGNEDLIIGSPIANRNRSEIEKLIGFFVNTLALRADLSGNPTFEELLQRVRQVSLEAYAHQYLPFEQLLEELKISRSLSYTPLFQIMFVLQNAPLKEVNFSDLSWSPIDIPRQTAKFDLTLSLTETDDYIVVTFEYNTDLFEQNTIRILAEHFQNLLEAIIVNPEHKISELTLLNQDEKQQILVEWNQTKTNYPREATIHQLFEQQVEQYPDAIALTYADQQLTYRELNIKANQIAHYLRKIGTKTDTLIGICMERSIETFVSILGILKAGAAYVVLEKNYPQERLEFILEDTQVYAIITDPNSTHFPALNIPILNLETDWQILSQESSNNPIHQVTAENLAYVMYTSGSTGKPKGVCIPHRGVVRLVKENNYVNFNTEEIFLQAAPLPFDASTFEIWGALLNGGRIVILPNHQPSLNELGEIIKQYNITTLWLTAGLFHLMVDEQLQSFKNVRQLLAGGDVLSVVHVNKLLKQFPDCKLINGYGPTESTTFSCCYSMTNVGQISQSVPIGYPISNTQIYVLDRYLHPVPTGVPGELYIGGDGLARGYLNRPDLTAEKFIPNPFNPQITSHRLYKTGDLVRYKQDGTLEYLGRLDNQVKVRGFRIELGEIEAVLTQHSSVQDVAVITDNQRGNKRLIAYVVLDKNSEAIQNQSLSILSQLRAFLTEKLPDYMIPALFVPIESLPLTSNGKVDYRALSQREILQLESQSELVNPQTEIEIKLAEIWSEILQVERIGIHDNFFEIGGDSILAIQIISKASKAGIQLTPKQIFQYQTIAELAAMATVEKAINSEQGLITGSVPLTPIQHWFFENHKQDISHFNQAILIEVKQSLDIAILEKTVQQLLIHHDALRLQFEQTELGWKQTIAYPNSEIPLIYFDLSNLPEPEQNQALEFTVNEVHKSLNLLTGSLVRVALLNLGCDRGYRLLFVIHHLAVDGLSWRILLEDFQTIYKQLDTHQKIDLSLKTTSLKQWSEALQEYANSELIQQDRNYWLTVITQDTDSLPVDCCRGENTVQASETVTISLSLEKTKALLKDIPSAYNTQINDILLTALTQTISTWTGQKSLLVDLENHGRESLLNDLNLSRTVGWFTSIFPILLELNTIDLGESIKTIKEQLRQVPNSGMGYGILRYLAASESKIPNSKAEICFNYLGQFDKMLSSSMMGVASESSGQARSSKQTRPYLLEINGLIIQGKLKFNWTYSKNFHHHTTIENLAMDFKEALNKLINHCCSSEAGGYTPSDFSLAELDQNQLNQVLDQIEF</sequence>
<keyword evidence="6" id="KW-0045">Antibiotic biosynthesis</keyword>
<keyword evidence="8" id="KW-0436">Ligase</keyword>
<dbReference type="InterPro" id="IPR020845">
    <property type="entry name" value="AMP-binding_CS"/>
</dbReference>
<dbReference type="NCBIfam" id="TIGR01733">
    <property type="entry name" value="AA-adenyl-dom"/>
    <property type="match status" value="2"/>
</dbReference>
<dbReference type="Gene3D" id="1.10.1200.10">
    <property type="entry name" value="ACP-like"/>
    <property type="match status" value="2"/>
</dbReference>
<dbReference type="CDD" id="cd12116">
    <property type="entry name" value="A_NRPS_Ta1_like"/>
    <property type="match status" value="1"/>
</dbReference>
<dbReference type="Pfam" id="PF00668">
    <property type="entry name" value="Condensation"/>
    <property type="match status" value="3"/>
</dbReference>
<dbReference type="SMART" id="SM00823">
    <property type="entry name" value="PKS_PP"/>
    <property type="match status" value="2"/>
</dbReference>
<keyword evidence="4" id="KW-0597">Phosphoprotein</keyword>
<dbReference type="Gene3D" id="3.30.559.10">
    <property type="entry name" value="Chloramphenicol acetyltransferase-like domain"/>
    <property type="match status" value="3"/>
</dbReference>
<keyword evidence="3" id="KW-0596">Phosphopantetheine</keyword>
<dbReference type="Gene3D" id="3.30.559.30">
    <property type="entry name" value="Nonribosomal peptide synthetase, condensation domain"/>
    <property type="match status" value="3"/>
</dbReference>
<proteinExistence type="inferred from homology"/>
<evidence type="ECO:0000256" key="4">
    <source>
        <dbReference type="ARBA" id="ARBA00022553"/>
    </source>
</evidence>